<dbReference type="AlphaFoldDB" id="A0ABD6XUJ6"/>
<name>A0ABD6XUJ6_ENTAG</name>
<proteinExistence type="predicted"/>
<dbReference type="Proteomes" id="UP000245996">
    <property type="component" value="Unassembled WGS sequence"/>
</dbReference>
<accession>A0ABD6XUJ6</accession>
<protein>
    <submittedName>
        <fullName evidence="1">Uncharacterized protein</fullName>
    </submittedName>
</protein>
<organism evidence="1 2">
    <name type="scientific">Enterobacter agglomerans</name>
    <name type="common">Erwinia herbicola</name>
    <name type="synonym">Pantoea agglomerans</name>
    <dbReference type="NCBI Taxonomy" id="549"/>
    <lineage>
        <taxon>Bacteria</taxon>
        <taxon>Pseudomonadati</taxon>
        <taxon>Pseudomonadota</taxon>
        <taxon>Gammaproteobacteria</taxon>
        <taxon>Enterobacterales</taxon>
        <taxon>Erwiniaceae</taxon>
        <taxon>Pantoea</taxon>
        <taxon>Pantoea agglomerans group</taxon>
    </lineage>
</organism>
<reference evidence="1 2" key="1">
    <citation type="submission" date="2018-05" db="EMBL/GenBank/DDBJ databases">
        <title>Genomic Encyclopedia of Type Strains, Phase IV (KMG-V): Genome sequencing to study the core and pangenomes of soil and plant-associated prokaryotes.</title>
        <authorList>
            <person name="Whitman W."/>
        </authorList>
    </citation>
    <scope>NUCLEOTIDE SEQUENCE [LARGE SCALE GENOMIC DNA]</scope>
    <source>
        <strain evidence="1 2">PNG 92-11</strain>
    </source>
</reference>
<sequence>MTNLFIFQKVSVFLCLDLSSQLESVTISPVMFNLINQRRI</sequence>
<comment type="caution">
    <text evidence="1">The sequence shown here is derived from an EMBL/GenBank/DDBJ whole genome shotgun (WGS) entry which is preliminary data.</text>
</comment>
<evidence type="ECO:0000313" key="2">
    <source>
        <dbReference type="Proteomes" id="UP000245996"/>
    </source>
</evidence>
<evidence type="ECO:0000313" key="1">
    <source>
        <dbReference type="EMBL" id="PWJ80238.1"/>
    </source>
</evidence>
<dbReference type="EMBL" id="QGHE01000005">
    <property type="protein sequence ID" value="PWJ80238.1"/>
    <property type="molecule type" value="Genomic_DNA"/>
</dbReference>
<gene>
    <name evidence="1" type="ORF">C7430_10511</name>
</gene>